<evidence type="ECO:0000313" key="2">
    <source>
        <dbReference type="EnsemblMetazoa" id="SCAU008939-PA"/>
    </source>
</evidence>
<feature type="chain" id="PRO_5009326799" description="C-type lectin domain-containing protein" evidence="1">
    <location>
        <begin position="23"/>
        <end position="187"/>
    </location>
</feature>
<keyword evidence="1" id="KW-0732">Signal</keyword>
<evidence type="ECO:0008006" key="4">
    <source>
        <dbReference type="Google" id="ProtNLM"/>
    </source>
</evidence>
<evidence type="ECO:0000313" key="3">
    <source>
        <dbReference type="Proteomes" id="UP000095300"/>
    </source>
</evidence>
<reference evidence="2" key="1">
    <citation type="submission" date="2020-05" db="UniProtKB">
        <authorList>
            <consortium name="EnsemblMetazoa"/>
        </authorList>
    </citation>
    <scope>IDENTIFICATION</scope>
    <source>
        <strain evidence="2">USDA</strain>
    </source>
</reference>
<dbReference type="InterPro" id="IPR016187">
    <property type="entry name" value="CTDL_fold"/>
</dbReference>
<evidence type="ECO:0000256" key="1">
    <source>
        <dbReference type="SAM" id="SignalP"/>
    </source>
</evidence>
<dbReference type="Proteomes" id="UP000095300">
    <property type="component" value="Unassembled WGS sequence"/>
</dbReference>
<sequence length="187" mass="21924">MKSSKWLLIAFCILLCFINAKGTENRDIRWFIHRTSIYYIGTEDNYTSKEAREICIHQNMMFTISSRDTEEILDYVTNVYGFIPSFWTYDNENFKHLPGSTNTNKDGCYKLSKRDASFSKADCNEKMGFLCRRQFVGASMYFINGTRQDVDKYDVETYCNPHSTKYDHVVQLCLVRYLTTASKSMEL</sequence>
<dbReference type="KEGG" id="scac:106094304"/>
<feature type="signal peptide" evidence="1">
    <location>
        <begin position="1"/>
        <end position="22"/>
    </location>
</feature>
<keyword evidence="3" id="KW-1185">Reference proteome</keyword>
<dbReference type="Gene3D" id="3.10.100.10">
    <property type="entry name" value="Mannose-Binding Protein A, subunit A"/>
    <property type="match status" value="1"/>
</dbReference>
<accession>A0A1I8PKQ3</accession>
<proteinExistence type="predicted"/>
<dbReference type="EnsemblMetazoa" id="SCAU008939-RA">
    <property type="protein sequence ID" value="SCAU008939-PA"/>
    <property type="gene ID" value="SCAU008939"/>
</dbReference>
<dbReference type="OrthoDB" id="7943813at2759"/>
<protein>
    <recommendedName>
        <fullName evidence="4">C-type lectin domain-containing protein</fullName>
    </recommendedName>
</protein>
<organism evidence="2 3">
    <name type="scientific">Stomoxys calcitrans</name>
    <name type="common">Stable fly</name>
    <name type="synonym">Conops calcitrans</name>
    <dbReference type="NCBI Taxonomy" id="35570"/>
    <lineage>
        <taxon>Eukaryota</taxon>
        <taxon>Metazoa</taxon>
        <taxon>Ecdysozoa</taxon>
        <taxon>Arthropoda</taxon>
        <taxon>Hexapoda</taxon>
        <taxon>Insecta</taxon>
        <taxon>Pterygota</taxon>
        <taxon>Neoptera</taxon>
        <taxon>Endopterygota</taxon>
        <taxon>Diptera</taxon>
        <taxon>Brachycera</taxon>
        <taxon>Muscomorpha</taxon>
        <taxon>Muscoidea</taxon>
        <taxon>Muscidae</taxon>
        <taxon>Stomoxys</taxon>
    </lineage>
</organism>
<dbReference type="AlphaFoldDB" id="A0A1I8PKQ3"/>
<gene>
    <name evidence="2" type="primary">106094304</name>
</gene>
<dbReference type="InterPro" id="IPR016186">
    <property type="entry name" value="C-type_lectin-like/link_sf"/>
</dbReference>
<dbReference type="SUPFAM" id="SSF56436">
    <property type="entry name" value="C-type lectin-like"/>
    <property type="match status" value="1"/>
</dbReference>
<dbReference type="VEuPathDB" id="VectorBase:SCAU008939"/>
<name>A0A1I8PKQ3_STOCA</name>